<name>A0ABN9T5G5_9DINO</name>
<evidence type="ECO:0000313" key="2">
    <source>
        <dbReference type="EMBL" id="CAK0840288.1"/>
    </source>
</evidence>
<comment type="caution">
    <text evidence="2">The sequence shown here is derived from an EMBL/GenBank/DDBJ whole genome shotgun (WGS) entry which is preliminary data.</text>
</comment>
<protein>
    <submittedName>
        <fullName evidence="2">Uncharacterized protein</fullName>
    </submittedName>
</protein>
<evidence type="ECO:0000256" key="1">
    <source>
        <dbReference type="SAM" id="MobiDB-lite"/>
    </source>
</evidence>
<proteinExistence type="predicted"/>
<sequence length="223" mass="24841">MKTLSKDVKYLVETGKMWKAKDLNERIGISCNDPALPTGAMRDACGYMIQAHGKAIAAEVEEHWTEESDKFEEDLVPDEFCKSVGACKEGQQTLSQIMAESSRKDKIEKEAKADKEASMKLAKEALREGGAGDLVKELNKEDKMRKKKQAKLDKTIHDRAQAHGADPKDMLKMDKEEGFKKAKERMRSGAAEGILNQMQQDVPDVLKKTAAKKESMAASHTEL</sequence>
<dbReference type="Proteomes" id="UP001189429">
    <property type="component" value="Unassembled WGS sequence"/>
</dbReference>
<organism evidence="2 3">
    <name type="scientific">Prorocentrum cordatum</name>
    <dbReference type="NCBI Taxonomy" id="2364126"/>
    <lineage>
        <taxon>Eukaryota</taxon>
        <taxon>Sar</taxon>
        <taxon>Alveolata</taxon>
        <taxon>Dinophyceae</taxon>
        <taxon>Prorocentrales</taxon>
        <taxon>Prorocentraceae</taxon>
        <taxon>Prorocentrum</taxon>
    </lineage>
</organism>
<gene>
    <name evidence="2" type="ORF">PCOR1329_LOCUS35761</name>
</gene>
<feature type="region of interest" description="Disordered" evidence="1">
    <location>
        <begin position="136"/>
        <end position="173"/>
    </location>
</feature>
<accession>A0ABN9T5G5</accession>
<evidence type="ECO:0000313" key="3">
    <source>
        <dbReference type="Proteomes" id="UP001189429"/>
    </source>
</evidence>
<dbReference type="EMBL" id="CAUYUJ010014367">
    <property type="protein sequence ID" value="CAK0840288.1"/>
    <property type="molecule type" value="Genomic_DNA"/>
</dbReference>
<keyword evidence="3" id="KW-1185">Reference proteome</keyword>
<reference evidence="2" key="1">
    <citation type="submission" date="2023-10" db="EMBL/GenBank/DDBJ databases">
        <authorList>
            <person name="Chen Y."/>
            <person name="Shah S."/>
            <person name="Dougan E. K."/>
            <person name="Thang M."/>
            <person name="Chan C."/>
        </authorList>
    </citation>
    <scope>NUCLEOTIDE SEQUENCE [LARGE SCALE GENOMIC DNA]</scope>
</reference>